<dbReference type="RefSeq" id="WP_167217015.1">
    <property type="nucleotide sequence ID" value="NZ_CP050063.1"/>
</dbReference>
<organism evidence="1 2">
    <name type="scientific">Spirosoma aureum</name>
    <dbReference type="NCBI Taxonomy" id="2692134"/>
    <lineage>
        <taxon>Bacteria</taxon>
        <taxon>Pseudomonadati</taxon>
        <taxon>Bacteroidota</taxon>
        <taxon>Cytophagia</taxon>
        <taxon>Cytophagales</taxon>
        <taxon>Cytophagaceae</taxon>
        <taxon>Spirosoma</taxon>
    </lineage>
</organism>
<protein>
    <submittedName>
        <fullName evidence="1">Uncharacterized protein</fullName>
    </submittedName>
</protein>
<evidence type="ECO:0000313" key="2">
    <source>
        <dbReference type="Proteomes" id="UP000501802"/>
    </source>
</evidence>
<accession>A0A6G9AWE3</accession>
<dbReference type="Proteomes" id="UP000501802">
    <property type="component" value="Chromosome"/>
</dbReference>
<gene>
    <name evidence="1" type="ORF">G8759_31205</name>
</gene>
<proteinExistence type="predicted"/>
<dbReference type="EMBL" id="CP050063">
    <property type="protein sequence ID" value="QIP16792.1"/>
    <property type="molecule type" value="Genomic_DNA"/>
</dbReference>
<dbReference type="AlphaFoldDB" id="A0A6G9AWE3"/>
<evidence type="ECO:0000313" key="1">
    <source>
        <dbReference type="EMBL" id="QIP16792.1"/>
    </source>
</evidence>
<reference evidence="1 2" key="1">
    <citation type="submission" date="2020-03" db="EMBL/GenBank/DDBJ databases">
        <authorList>
            <person name="Kim M.K."/>
        </authorList>
    </citation>
    <scope>NUCLEOTIDE SEQUENCE [LARGE SCALE GENOMIC DNA]</scope>
    <source>
        <strain evidence="1 2">BT328</strain>
    </source>
</reference>
<keyword evidence="2" id="KW-1185">Reference proteome</keyword>
<sequence length="123" mass="13974">MKQMNKPTTPQFTLETGQRPALNGLEQHLLSVAAHWCENTSSINSIDEFKKKLESEAAWFCHEHKKSLTSIEIGSYDETMLFIKPAGRNIRATATIRLTEPENDLGYELQQAHSAGYHTPRFL</sequence>
<name>A0A6G9AWE3_9BACT</name>
<dbReference type="KEGG" id="spib:G8759_31205"/>